<sequence>MDGPRNSSYKHLQEDDPEAGTRCEGSAGGRVGALLSRTSLSHFTVRKGWTEVPCTHLDRAATFVSPSLRARSVPIIPSLQANRSEPGQPSLTAMDDSASSVPYKTLGAGSSGHVSSALTAGSAMELRWDLENMDAQTETGVSERQKPSAGLKATGQRGVQDPCQGQTNLESGSANCLLAAAAPRPSAAAAERARPSAS</sequence>
<evidence type="ECO:0000313" key="3">
    <source>
        <dbReference type="Proteomes" id="UP001497482"/>
    </source>
</evidence>
<gene>
    <name evidence="2" type="ORF">KC01_LOCUS28538</name>
</gene>
<feature type="region of interest" description="Disordered" evidence="1">
    <location>
        <begin position="135"/>
        <end position="170"/>
    </location>
</feature>
<evidence type="ECO:0000313" key="2">
    <source>
        <dbReference type="EMBL" id="CAL1600445.1"/>
    </source>
</evidence>
<evidence type="ECO:0000256" key="1">
    <source>
        <dbReference type="SAM" id="MobiDB-lite"/>
    </source>
</evidence>
<reference evidence="2 3" key="1">
    <citation type="submission" date="2024-04" db="EMBL/GenBank/DDBJ databases">
        <authorList>
            <person name="Waldvogel A.-M."/>
            <person name="Schoenle A."/>
        </authorList>
    </citation>
    <scope>NUCLEOTIDE SEQUENCE [LARGE SCALE GENOMIC DNA]</scope>
</reference>
<organism evidence="2 3">
    <name type="scientific">Knipowitschia caucasica</name>
    <name type="common">Caucasian dwarf goby</name>
    <name type="synonym">Pomatoschistus caucasicus</name>
    <dbReference type="NCBI Taxonomy" id="637954"/>
    <lineage>
        <taxon>Eukaryota</taxon>
        <taxon>Metazoa</taxon>
        <taxon>Chordata</taxon>
        <taxon>Craniata</taxon>
        <taxon>Vertebrata</taxon>
        <taxon>Euteleostomi</taxon>
        <taxon>Actinopterygii</taxon>
        <taxon>Neopterygii</taxon>
        <taxon>Teleostei</taxon>
        <taxon>Neoteleostei</taxon>
        <taxon>Acanthomorphata</taxon>
        <taxon>Gobiaria</taxon>
        <taxon>Gobiiformes</taxon>
        <taxon>Gobioidei</taxon>
        <taxon>Gobiidae</taxon>
        <taxon>Gobiinae</taxon>
        <taxon>Knipowitschia</taxon>
    </lineage>
</organism>
<feature type="compositionally biased region" description="Polar residues" evidence="1">
    <location>
        <begin position="1"/>
        <end position="10"/>
    </location>
</feature>
<protein>
    <submittedName>
        <fullName evidence="2">Uncharacterized protein</fullName>
    </submittedName>
</protein>
<feature type="compositionally biased region" description="Polar residues" evidence="1">
    <location>
        <begin position="79"/>
        <end position="98"/>
    </location>
</feature>
<feature type="region of interest" description="Disordered" evidence="1">
    <location>
        <begin position="1"/>
        <end position="28"/>
    </location>
</feature>
<name>A0AAV2LGZ0_KNICA</name>
<proteinExistence type="predicted"/>
<keyword evidence="3" id="KW-1185">Reference proteome</keyword>
<dbReference type="AlphaFoldDB" id="A0AAV2LGZ0"/>
<dbReference type="Proteomes" id="UP001497482">
    <property type="component" value="Chromosome 23"/>
</dbReference>
<feature type="region of interest" description="Disordered" evidence="1">
    <location>
        <begin position="78"/>
        <end position="98"/>
    </location>
</feature>
<accession>A0AAV2LGZ0</accession>
<dbReference type="EMBL" id="OZ035845">
    <property type="protein sequence ID" value="CAL1600445.1"/>
    <property type="molecule type" value="Genomic_DNA"/>
</dbReference>